<dbReference type="Proteomes" id="UP000600026">
    <property type="component" value="Unassembled WGS sequence"/>
</dbReference>
<dbReference type="SUPFAM" id="SSF56601">
    <property type="entry name" value="beta-lactamase/transpeptidase-like"/>
    <property type="match status" value="1"/>
</dbReference>
<keyword evidence="4" id="KW-0378">Hydrolase</keyword>
<feature type="region of interest" description="Disordered" evidence="1">
    <location>
        <begin position="47"/>
        <end position="72"/>
    </location>
</feature>
<evidence type="ECO:0000313" key="4">
    <source>
        <dbReference type="EMBL" id="GHI83498.1"/>
    </source>
</evidence>
<comment type="caution">
    <text evidence="4">The sequence shown here is derived from an EMBL/GenBank/DDBJ whole genome shotgun (WGS) entry which is preliminary data.</text>
</comment>
<dbReference type="RefSeq" id="WP_078904943.1">
    <property type="nucleotide sequence ID" value="NZ_BNEE01000004.1"/>
</dbReference>
<dbReference type="GO" id="GO:0016787">
    <property type="term" value="F:hydrolase activity"/>
    <property type="evidence" value="ECO:0007669"/>
    <property type="project" value="UniProtKB-KW"/>
</dbReference>
<accession>A0A919GYK4</accession>
<organism evidence="4 5">
    <name type="scientific">Streptomyces xanthophaeus</name>
    <dbReference type="NCBI Taxonomy" id="67385"/>
    <lineage>
        <taxon>Bacteria</taxon>
        <taxon>Bacillati</taxon>
        <taxon>Actinomycetota</taxon>
        <taxon>Actinomycetes</taxon>
        <taxon>Kitasatosporales</taxon>
        <taxon>Streptomycetaceae</taxon>
        <taxon>Streptomyces</taxon>
    </lineage>
</organism>
<dbReference type="PANTHER" id="PTHR46825">
    <property type="entry name" value="D-ALANYL-D-ALANINE-CARBOXYPEPTIDASE/ENDOPEPTIDASE AMPH"/>
    <property type="match status" value="1"/>
</dbReference>
<proteinExistence type="predicted"/>
<dbReference type="PANTHER" id="PTHR46825:SF7">
    <property type="entry name" value="D-ALANYL-D-ALANINE CARBOXYPEPTIDASE"/>
    <property type="match status" value="1"/>
</dbReference>
<gene>
    <name evidence="4" type="ORF">Sxan_08620</name>
</gene>
<name>A0A919GYK4_9ACTN</name>
<dbReference type="Gene3D" id="3.40.710.10">
    <property type="entry name" value="DD-peptidase/beta-lactamase superfamily"/>
    <property type="match status" value="1"/>
</dbReference>
<dbReference type="InterPro" id="IPR012338">
    <property type="entry name" value="Beta-lactam/transpept-like"/>
</dbReference>
<dbReference type="InterPro" id="IPR001466">
    <property type="entry name" value="Beta-lactam-related"/>
</dbReference>
<feature type="compositionally biased region" description="Low complexity" evidence="1">
    <location>
        <begin position="9"/>
        <end position="23"/>
    </location>
</feature>
<protein>
    <submittedName>
        <fullName evidence="4">Serine hydrolase</fullName>
    </submittedName>
</protein>
<feature type="region of interest" description="Disordered" evidence="1">
    <location>
        <begin position="1"/>
        <end position="23"/>
    </location>
</feature>
<keyword evidence="5" id="KW-1185">Reference proteome</keyword>
<feature type="signal peptide" evidence="2">
    <location>
        <begin position="1"/>
        <end position="48"/>
    </location>
</feature>
<dbReference type="EMBL" id="BNEE01000004">
    <property type="protein sequence ID" value="GHI83498.1"/>
    <property type="molecule type" value="Genomic_DNA"/>
</dbReference>
<evidence type="ECO:0000313" key="5">
    <source>
        <dbReference type="Proteomes" id="UP000600026"/>
    </source>
</evidence>
<feature type="chain" id="PRO_5037816439" evidence="2">
    <location>
        <begin position="49"/>
        <end position="404"/>
    </location>
</feature>
<evidence type="ECO:0000256" key="2">
    <source>
        <dbReference type="SAM" id="SignalP"/>
    </source>
</evidence>
<dbReference type="InterPro" id="IPR006311">
    <property type="entry name" value="TAT_signal"/>
</dbReference>
<evidence type="ECO:0000256" key="1">
    <source>
        <dbReference type="SAM" id="MobiDB-lite"/>
    </source>
</evidence>
<dbReference type="Pfam" id="PF00144">
    <property type="entry name" value="Beta-lactamase"/>
    <property type="match status" value="1"/>
</dbReference>
<dbReference type="InterPro" id="IPR050491">
    <property type="entry name" value="AmpC-like"/>
</dbReference>
<reference evidence="4" key="1">
    <citation type="submission" date="2020-09" db="EMBL/GenBank/DDBJ databases">
        <title>Whole genome shotgun sequence of Streptomyces xanthophaeus NBRC 12829.</title>
        <authorList>
            <person name="Komaki H."/>
            <person name="Tamura T."/>
        </authorList>
    </citation>
    <scope>NUCLEOTIDE SEQUENCE</scope>
    <source>
        <strain evidence="4">NBRC 12829</strain>
    </source>
</reference>
<dbReference type="PROSITE" id="PS51318">
    <property type="entry name" value="TAT"/>
    <property type="match status" value="1"/>
</dbReference>
<evidence type="ECO:0000259" key="3">
    <source>
        <dbReference type="Pfam" id="PF00144"/>
    </source>
</evidence>
<keyword evidence="2" id="KW-0732">Signal</keyword>
<feature type="domain" description="Beta-lactamase-related" evidence="3">
    <location>
        <begin position="70"/>
        <end position="386"/>
    </location>
</feature>
<sequence>MPDRTQQQRARVTSPPTRPSRTPLRRAAVAAGVTAAALTLIASLPAAAAGPQGSGDPVRQGLQRLVGDGEGKSPAALAAVTGRDGRIRHHTAGVADLRTGKKVPVDGQVRAGSNTKTFVATVVLQLVGEGKVELDAPIERYLPGLVRGEGIDGNAIRVRHLLQHTSGLPNYTDHIIEAVSGEGRHTYYQPRTLLDLALAHKAEFAPGAGWAYSNTNYVLAGLLIEKVTGRPLAEQITERVIDRIGLRHTYWPGVGDERIREAHPEGYREPKPGGPLENVTEIDMSWGWAAGQLISTPSDLNRFFSALVAGKLLGKAELDQMRTTVEVPAGGGTPPGIRFGLGVTSVPLSCGGLGWGHGGDTPGYHTRGAVTDDGRAATVAVTSDRLFAPGAASPQDLVDTALCS</sequence>
<dbReference type="OrthoDB" id="5177574at2"/>
<dbReference type="AlphaFoldDB" id="A0A919GYK4"/>